<organism evidence="2 3">
    <name type="scientific">Macrostomum lignano</name>
    <dbReference type="NCBI Taxonomy" id="282301"/>
    <lineage>
        <taxon>Eukaryota</taxon>
        <taxon>Metazoa</taxon>
        <taxon>Spiralia</taxon>
        <taxon>Lophotrochozoa</taxon>
        <taxon>Platyhelminthes</taxon>
        <taxon>Rhabditophora</taxon>
        <taxon>Macrostomorpha</taxon>
        <taxon>Macrostomida</taxon>
        <taxon>Macrostomidae</taxon>
        <taxon>Macrostomum</taxon>
    </lineage>
</organism>
<evidence type="ECO:0000313" key="2">
    <source>
        <dbReference type="Proteomes" id="UP000095280"/>
    </source>
</evidence>
<dbReference type="AlphaFoldDB" id="A0A1I8JRF3"/>
<feature type="compositionally biased region" description="Basic residues" evidence="1">
    <location>
        <begin position="78"/>
        <end position="87"/>
    </location>
</feature>
<name>A0A1I8JRF3_9PLAT</name>
<protein>
    <submittedName>
        <fullName evidence="3">Uncharacterized protein</fullName>
    </submittedName>
</protein>
<feature type="compositionally biased region" description="Polar residues" evidence="1">
    <location>
        <begin position="28"/>
        <end position="41"/>
    </location>
</feature>
<accession>A0A1I8JRF3</accession>
<proteinExistence type="predicted"/>
<evidence type="ECO:0000256" key="1">
    <source>
        <dbReference type="SAM" id="MobiDB-lite"/>
    </source>
</evidence>
<sequence length="93" mass="10329">MSLKLRFGSGGLHPDLLLLESGVTTPIDQEQIKQSSRSTSEAELGIKTLDNNRSTGSQTATEVFNQRTTTGPRMPFSSRRRNGHHIRLSWAHP</sequence>
<feature type="region of interest" description="Disordered" evidence="1">
    <location>
        <begin position="28"/>
        <end position="93"/>
    </location>
</feature>
<reference evidence="3" key="1">
    <citation type="submission" date="2016-11" db="UniProtKB">
        <authorList>
            <consortium name="WormBaseParasite"/>
        </authorList>
    </citation>
    <scope>IDENTIFICATION</scope>
</reference>
<dbReference type="Proteomes" id="UP000095280">
    <property type="component" value="Unplaced"/>
</dbReference>
<keyword evidence="2" id="KW-1185">Reference proteome</keyword>
<feature type="compositionally biased region" description="Polar residues" evidence="1">
    <location>
        <begin position="49"/>
        <end position="71"/>
    </location>
</feature>
<dbReference type="WBParaSite" id="snap_masked-unitig_35519-processed-gene-0.4-mRNA-1">
    <property type="protein sequence ID" value="snap_masked-unitig_35519-processed-gene-0.4-mRNA-1"/>
    <property type="gene ID" value="snap_masked-unitig_35519-processed-gene-0.4"/>
</dbReference>
<evidence type="ECO:0000313" key="3">
    <source>
        <dbReference type="WBParaSite" id="snap_masked-unitig_35519-processed-gene-0.4-mRNA-1"/>
    </source>
</evidence>